<evidence type="ECO:0000313" key="2">
    <source>
        <dbReference type="Proteomes" id="UP000095283"/>
    </source>
</evidence>
<dbReference type="AlphaFoldDB" id="A0A1I7X3R0"/>
<feature type="compositionally biased region" description="Basic and acidic residues" evidence="1">
    <location>
        <begin position="11"/>
        <end position="27"/>
    </location>
</feature>
<name>A0A1I7X3R0_HETBA</name>
<proteinExistence type="predicted"/>
<protein>
    <submittedName>
        <fullName evidence="3">Ovule protein</fullName>
    </submittedName>
</protein>
<sequence>MPSPIIINSTKDNRHEKQHSDPKRRWEDRVQQELYQCTAHTYLSFHVKYNYVGFLKFQRIPGFDHSE</sequence>
<evidence type="ECO:0000313" key="3">
    <source>
        <dbReference type="WBParaSite" id="Hba_12014"/>
    </source>
</evidence>
<feature type="region of interest" description="Disordered" evidence="1">
    <location>
        <begin position="1"/>
        <end position="27"/>
    </location>
</feature>
<dbReference type="Proteomes" id="UP000095283">
    <property type="component" value="Unplaced"/>
</dbReference>
<dbReference type="WBParaSite" id="Hba_12014">
    <property type="protein sequence ID" value="Hba_12014"/>
    <property type="gene ID" value="Hba_12014"/>
</dbReference>
<evidence type="ECO:0000256" key="1">
    <source>
        <dbReference type="SAM" id="MobiDB-lite"/>
    </source>
</evidence>
<organism evidence="2 3">
    <name type="scientific">Heterorhabditis bacteriophora</name>
    <name type="common">Entomopathogenic nematode worm</name>
    <dbReference type="NCBI Taxonomy" id="37862"/>
    <lineage>
        <taxon>Eukaryota</taxon>
        <taxon>Metazoa</taxon>
        <taxon>Ecdysozoa</taxon>
        <taxon>Nematoda</taxon>
        <taxon>Chromadorea</taxon>
        <taxon>Rhabditida</taxon>
        <taxon>Rhabditina</taxon>
        <taxon>Rhabditomorpha</taxon>
        <taxon>Strongyloidea</taxon>
        <taxon>Heterorhabditidae</taxon>
        <taxon>Heterorhabditis</taxon>
    </lineage>
</organism>
<reference evidence="3" key="1">
    <citation type="submission" date="2016-11" db="UniProtKB">
        <authorList>
            <consortium name="WormBaseParasite"/>
        </authorList>
    </citation>
    <scope>IDENTIFICATION</scope>
</reference>
<accession>A0A1I7X3R0</accession>
<keyword evidence="2" id="KW-1185">Reference proteome</keyword>
<feature type="compositionally biased region" description="Polar residues" evidence="1">
    <location>
        <begin position="1"/>
        <end position="10"/>
    </location>
</feature>